<dbReference type="InterPro" id="IPR001320">
    <property type="entry name" value="Iontro_rcpt_C"/>
</dbReference>
<dbReference type="Gene3D" id="1.10.287.70">
    <property type="match status" value="1"/>
</dbReference>
<keyword evidence="13" id="KW-1185">Reference proteome</keyword>
<dbReference type="GO" id="GO:0050906">
    <property type="term" value="P:detection of stimulus involved in sensory perception"/>
    <property type="evidence" value="ECO:0007669"/>
    <property type="project" value="UniProtKB-ARBA"/>
</dbReference>
<evidence type="ECO:0000256" key="3">
    <source>
        <dbReference type="ARBA" id="ARBA00022475"/>
    </source>
</evidence>
<keyword evidence="4 9" id="KW-0812">Transmembrane</keyword>
<evidence type="ECO:0000256" key="6">
    <source>
        <dbReference type="ARBA" id="ARBA00023136"/>
    </source>
</evidence>
<keyword evidence="6 9" id="KW-0472">Membrane</keyword>
<proteinExistence type="inferred from homology"/>
<dbReference type="PANTHER" id="PTHR42643">
    <property type="entry name" value="IONOTROPIC RECEPTOR 20A-RELATED"/>
    <property type="match status" value="1"/>
</dbReference>
<comment type="subcellular location">
    <subcellularLocation>
        <location evidence="1">Cell membrane</location>
        <topology evidence="1">Multi-pass membrane protein</topology>
    </subcellularLocation>
</comment>
<keyword evidence="10" id="KW-0732">Signal</keyword>
<feature type="transmembrane region" description="Helical" evidence="9">
    <location>
        <begin position="401"/>
        <end position="420"/>
    </location>
</feature>
<evidence type="ECO:0000259" key="11">
    <source>
        <dbReference type="Pfam" id="PF00060"/>
    </source>
</evidence>
<gene>
    <name evidence="12" type="ORF">RI129_009432</name>
</gene>
<dbReference type="Proteomes" id="UP001329430">
    <property type="component" value="Chromosome 7"/>
</dbReference>
<feature type="transmembrane region" description="Helical" evidence="9">
    <location>
        <begin position="347"/>
        <end position="366"/>
    </location>
</feature>
<comment type="similarity">
    <text evidence="2">Belongs to the glutamate-gated ion channel (TC 1.A.10.1) family.</text>
</comment>
<name>A0AAN7V1X1_9COLE</name>
<sequence>MVPVIILSLFSFIICQGANGSLEISEPSDELQQCVSHTVEKLFCEASSVYVVQDDHDYDISTLSSNIPHVYIDVYQPMGGHTWGYGYNFLILAQNVSSLSSLLENLEKSKVWNSHESALGRFLIVLLSQDIEMVFKLLWKFNIVNALVVIKGNEGYNVYSSDPFHPKNNCGNNVQELVKQTCSSLVVEFPKPLRNLNGCPIAFAKNEVQEFLYKVLNISFSYLKHASNVRILHENLNVSDMEMLRRNNTATMVMVLNATLQYSKLNVSSEIFRDYFVILHEKLNVSDMEILRRNNTATMITVLNATLQYNKLNVSSEIFRDYFVYASPVDHNLFTLDVIAAIFEYEVWIAVLLIFLITLLIWWIILKFKKSAHGGMFCDVLINIFSLSTCGCIRRVPHIGMLRNIILMYLFYVIVIQTAFKSKLITALTSPIDNNKIKSLEDVANSKLPVCDANVLKNVFFQESKPRDTIYTNIQKKLTPILEDKTSQFIEKKCIYLITNIGNILFLSNYGKASTVTEDRYAGNGKLFLGLSKPHYVMSSINAAIERWKESGIYNADMKKNLPKSPTTEDEDDEPVVITLQHLSGVFAIWGICISFAFIVFIMELVVHKYLSK</sequence>
<protein>
    <recommendedName>
        <fullName evidence="11">Ionotropic glutamate receptor C-terminal domain-containing protein</fullName>
    </recommendedName>
</protein>
<comment type="caution">
    <text evidence="12">The sequence shown here is derived from an EMBL/GenBank/DDBJ whole genome shotgun (WGS) entry which is preliminary data.</text>
</comment>
<dbReference type="GO" id="GO:0005886">
    <property type="term" value="C:plasma membrane"/>
    <property type="evidence" value="ECO:0007669"/>
    <property type="project" value="UniProtKB-SubCell"/>
</dbReference>
<evidence type="ECO:0000256" key="8">
    <source>
        <dbReference type="ARBA" id="ARBA00023180"/>
    </source>
</evidence>
<evidence type="ECO:0000256" key="5">
    <source>
        <dbReference type="ARBA" id="ARBA00022989"/>
    </source>
</evidence>
<evidence type="ECO:0000256" key="4">
    <source>
        <dbReference type="ARBA" id="ARBA00022692"/>
    </source>
</evidence>
<evidence type="ECO:0000313" key="12">
    <source>
        <dbReference type="EMBL" id="KAK5640885.1"/>
    </source>
</evidence>
<keyword evidence="5 9" id="KW-1133">Transmembrane helix</keyword>
<feature type="signal peptide" evidence="10">
    <location>
        <begin position="1"/>
        <end position="20"/>
    </location>
</feature>
<keyword evidence="8" id="KW-0325">Glycoprotein</keyword>
<reference evidence="12 13" key="1">
    <citation type="journal article" date="2024" name="Insects">
        <title>An Improved Chromosome-Level Genome Assembly of the Firefly Pyrocoelia pectoralis.</title>
        <authorList>
            <person name="Fu X."/>
            <person name="Meyer-Rochow V.B."/>
            <person name="Ballantyne L."/>
            <person name="Zhu X."/>
        </authorList>
    </citation>
    <scope>NUCLEOTIDE SEQUENCE [LARGE SCALE GENOMIC DNA]</scope>
    <source>
        <strain evidence="12">XCY_ONT2</strain>
    </source>
</reference>
<dbReference type="InterPro" id="IPR052192">
    <property type="entry name" value="Insect_Ionotropic_Sensory_Rcpt"/>
</dbReference>
<dbReference type="PANTHER" id="PTHR42643:SF38">
    <property type="entry name" value="IONOTROPIC RECEPTOR 100A"/>
    <property type="match status" value="1"/>
</dbReference>
<dbReference type="Pfam" id="PF00060">
    <property type="entry name" value="Lig_chan"/>
    <property type="match status" value="1"/>
</dbReference>
<dbReference type="EMBL" id="JAVRBK010000007">
    <property type="protein sequence ID" value="KAK5640885.1"/>
    <property type="molecule type" value="Genomic_DNA"/>
</dbReference>
<feature type="transmembrane region" description="Helical" evidence="9">
    <location>
        <begin position="587"/>
        <end position="607"/>
    </location>
</feature>
<evidence type="ECO:0000256" key="10">
    <source>
        <dbReference type="SAM" id="SignalP"/>
    </source>
</evidence>
<evidence type="ECO:0000313" key="13">
    <source>
        <dbReference type="Proteomes" id="UP001329430"/>
    </source>
</evidence>
<organism evidence="12 13">
    <name type="scientific">Pyrocoelia pectoralis</name>
    <dbReference type="NCBI Taxonomy" id="417401"/>
    <lineage>
        <taxon>Eukaryota</taxon>
        <taxon>Metazoa</taxon>
        <taxon>Ecdysozoa</taxon>
        <taxon>Arthropoda</taxon>
        <taxon>Hexapoda</taxon>
        <taxon>Insecta</taxon>
        <taxon>Pterygota</taxon>
        <taxon>Neoptera</taxon>
        <taxon>Endopterygota</taxon>
        <taxon>Coleoptera</taxon>
        <taxon>Polyphaga</taxon>
        <taxon>Elateriformia</taxon>
        <taxon>Elateroidea</taxon>
        <taxon>Lampyridae</taxon>
        <taxon>Lampyrinae</taxon>
        <taxon>Pyrocoelia</taxon>
    </lineage>
</organism>
<dbReference type="AlphaFoldDB" id="A0AAN7V1X1"/>
<feature type="domain" description="Ionotropic glutamate receptor C-terminal" evidence="11">
    <location>
        <begin position="345"/>
        <end position="592"/>
    </location>
</feature>
<accession>A0AAN7V1X1</accession>
<evidence type="ECO:0000256" key="2">
    <source>
        <dbReference type="ARBA" id="ARBA00008685"/>
    </source>
</evidence>
<evidence type="ECO:0000256" key="9">
    <source>
        <dbReference type="SAM" id="Phobius"/>
    </source>
</evidence>
<evidence type="ECO:0000256" key="7">
    <source>
        <dbReference type="ARBA" id="ARBA00023170"/>
    </source>
</evidence>
<dbReference type="GO" id="GO:0015276">
    <property type="term" value="F:ligand-gated monoatomic ion channel activity"/>
    <property type="evidence" value="ECO:0007669"/>
    <property type="project" value="InterPro"/>
</dbReference>
<evidence type="ECO:0000256" key="1">
    <source>
        <dbReference type="ARBA" id="ARBA00004651"/>
    </source>
</evidence>
<feature type="chain" id="PRO_5042894713" description="Ionotropic glutamate receptor C-terminal domain-containing protein" evidence="10">
    <location>
        <begin position="21"/>
        <end position="613"/>
    </location>
</feature>
<keyword evidence="7" id="KW-0675">Receptor</keyword>
<keyword evidence="3" id="KW-1003">Cell membrane</keyword>